<proteinExistence type="predicted"/>
<gene>
    <name evidence="1" type="ORF">SAMN05660841_00297</name>
</gene>
<dbReference type="STRING" id="1513896.SAMN05660841_00297"/>
<evidence type="ECO:0000313" key="2">
    <source>
        <dbReference type="Proteomes" id="UP000190150"/>
    </source>
</evidence>
<accession>A0A1T5AZI9</accession>
<dbReference type="RefSeq" id="WP_079640650.1">
    <property type="nucleotide sequence ID" value="NZ_FUZF01000001.1"/>
</dbReference>
<organism evidence="1 2">
    <name type="scientific">Sphingobacterium nematocida</name>
    <dbReference type="NCBI Taxonomy" id="1513896"/>
    <lineage>
        <taxon>Bacteria</taxon>
        <taxon>Pseudomonadati</taxon>
        <taxon>Bacteroidota</taxon>
        <taxon>Sphingobacteriia</taxon>
        <taxon>Sphingobacteriales</taxon>
        <taxon>Sphingobacteriaceae</taxon>
        <taxon>Sphingobacterium</taxon>
    </lineage>
</organism>
<name>A0A1T5AZI9_9SPHI</name>
<protein>
    <submittedName>
        <fullName evidence="1">Uncharacterized protein</fullName>
    </submittedName>
</protein>
<reference evidence="2" key="1">
    <citation type="submission" date="2017-02" db="EMBL/GenBank/DDBJ databases">
        <authorList>
            <person name="Varghese N."/>
            <person name="Submissions S."/>
        </authorList>
    </citation>
    <scope>NUCLEOTIDE SEQUENCE [LARGE SCALE GENOMIC DNA]</scope>
    <source>
        <strain evidence="2">DSM 24091</strain>
    </source>
</reference>
<dbReference type="AlphaFoldDB" id="A0A1T5AZI9"/>
<keyword evidence="2" id="KW-1185">Reference proteome</keyword>
<sequence length="130" mass="13875">MKPLIYIITLLCIPTIMSANGIRLEAKPGCEMASTYGELAYLSFKKAYQASSIENAMPLLKDGVLKADEAAAYAISPSCNCANAKNYALNAVTFGNKAMKETDLAKLKKSAKKAMDMALDVLTATPNCGK</sequence>
<evidence type="ECO:0000313" key="1">
    <source>
        <dbReference type="EMBL" id="SKB40033.1"/>
    </source>
</evidence>
<dbReference type="OrthoDB" id="680263at2"/>
<dbReference type="EMBL" id="FUZF01000001">
    <property type="protein sequence ID" value="SKB40033.1"/>
    <property type="molecule type" value="Genomic_DNA"/>
</dbReference>
<dbReference type="Proteomes" id="UP000190150">
    <property type="component" value="Unassembled WGS sequence"/>
</dbReference>